<comment type="similarity">
    <text evidence="1">Belongs to the GSP E family.</text>
</comment>
<evidence type="ECO:0000313" key="6">
    <source>
        <dbReference type="EMBL" id="TSC90738.1"/>
    </source>
</evidence>
<accession>A0A554LD51</accession>
<organism evidence="6 7">
    <name type="scientific">Candidatus Berkelbacteria bacterium Licking1014_96</name>
    <dbReference type="NCBI Taxonomy" id="2017149"/>
    <lineage>
        <taxon>Bacteria</taxon>
        <taxon>Candidatus Berkelbacteria</taxon>
    </lineage>
</organism>
<protein>
    <submittedName>
        <fullName evidence="6">Type IV pilus assembly protein PilB</fullName>
    </submittedName>
</protein>
<dbReference type="InterPro" id="IPR037257">
    <property type="entry name" value="T2SS_E_N_sf"/>
</dbReference>
<dbReference type="SUPFAM" id="SSF52540">
    <property type="entry name" value="P-loop containing nucleoside triphosphate hydrolases"/>
    <property type="match status" value="1"/>
</dbReference>
<dbReference type="Pfam" id="PF05157">
    <property type="entry name" value="MshEN"/>
    <property type="match status" value="2"/>
</dbReference>
<dbReference type="EMBL" id="VMGH01000063">
    <property type="protein sequence ID" value="TSC90738.1"/>
    <property type="molecule type" value="Genomic_DNA"/>
</dbReference>
<feature type="non-terminal residue" evidence="6">
    <location>
        <position position="516"/>
    </location>
</feature>
<gene>
    <name evidence="6" type="ORF">CEN92_406</name>
</gene>
<proteinExistence type="inferred from homology"/>
<dbReference type="PANTHER" id="PTHR30258:SF1">
    <property type="entry name" value="PROTEIN TRANSPORT PROTEIN HOFB HOMOLOG"/>
    <property type="match status" value="1"/>
</dbReference>
<reference evidence="6 7" key="1">
    <citation type="submission" date="2017-07" db="EMBL/GenBank/DDBJ databases">
        <title>Mechanisms for carbon and nitrogen cycling indicate functional differentiation within the Candidate Phyla Radiation.</title>
        <authorList>
            <person name="Danczak R.E."/>
            <person name="Johnston M.D."/>
            <person name="Kenah C."/>
            <person name="Slattery M."/>
            <person name="Wrighton K.C."/>
            <person name="Wilkins M.J."/>
        </authorList>
    </citation>
    <scope>NUCLEOTIDE SEQUENCE [LARGE SCALE GENOMIC DNA]</scope>
    <source>
        <strain evidence="6">Licking1014_96</strain>
    </source>
</reference>
<comment type="caution">
    <text evidence="6">The sequence shown here is derived from an EMBL/GenBank/DDBJ whole genome shotgun (WGS) entry which is preliminary data.</text>
</comment>
<dbReference type="AlphaFoldDB" id="A0A554LD51"/>
<dbReference type="GO" id="GO:0016887">
    <property type="term" value="F:ATP hydrolysis activity"/>
    <property type="evidence" value="ECO:0007669"/>
    <property type="project" value="TreeGrafter"/>
</dbReference>
<dbReference type="Proteomes" id="UP000318296">
    <property type="component" value="Unassembled WGS sequence"/>
</dbReference>
<dbReference type="InterPro" id="IPR001482">
    <property type="entry name" value="T2SS/T4SS_dom"/>
</dbReference>
<dbReference type="GO" id="GO:0005886">
    <property type="term" value="C:plasma membrane"/>
    <property type="evidence" value="ECO:0007669"/>
    <property type="project" value="TreeGrafter"/>
</dbReference>
<evidence type="ECO:0000259" key="4">
    <source>
        <dbReference type="Pfam" id="PF00437"/>
    </source>
</evidence>
<keyword evidence="3" id="KW-0067">ATP-binding</keyword>
<evidence type="ECO:0000259" key="5">
    <source>
        <dbReference type="Pfam" id="PF05157"/>
    </source>
</evidence>
<dbReference type="Gene3D" id="3.30.300.160">
    <property type="entry name" value="Type II secretion system, protein E, N-terminal domain"/>
    <property type="match status" value="1"/>
</dbReference>
<dbReference type="Gene3D" id="3.40.50.300">
    <property type="entry name" value="P-loop containing nucleotide triphosphate hydrolases"/>
    <property type="match status" value="1"/>
</dbReference>
<sequence length="516" mass="57673">MLDILFAEGAIDQGVINKIDKESKITEETASEIILKEGKVSEKTLAEAISKSSGIPLVNLSGEKVNQEALAFIKKDEAIKNLIVPFYLDDKTLKIAAADIDIIEKKDAGIWQRIRSVSHRKIDLYIATYSEIKFALKSYGLDNEVKIIKVDSKEKDLNPVAKDKGILEVLVRQDLVSPEQAKKIKAEIEKKKLEVDDYLLEKKIVNPDELAKAYSSIYHYPLITLRGLDIPFEVINKFPEEISRKYRVVAFEMLGSRVAKVAVSRPFDPKIDELLNYVADKNELEVDRYITTDDEIEEALKSYESRGAGSGSARQEADLPVADTDIGRLLKEDVKSVTALEDIIKKGSVPLIVAGIVNFAIFRRASDVHLQPAEKNVRLRYRIDGVLNDITTLPIEMLPALVSRVKILSKLRIDEKRIPQDGRFEVVFNKKSVDIRVSTLPTTHGEKLVMRLLDTSRGTFSLDELGLRQEGFKKFIASITKPFGMIIACGPTGSGKTTTLYAALNYINKPGVNIVT</sequence>
<keyword evidence="2" id="KW-0547">Nucleotide-binding</keyword>
<evidence type="ECO:0000256" key="1">
    <source>
        <dbReference type="ARBA" id="ARBA00006611"/>
    </source>
</evidence>
<feature type="domain" description="Type II secretion system protein GspE N-terminal" evidence="5">
    <location>
        <begin position="54"/>
        <end position="139"/>
    </location>
</feature>
<dbReference type="GO" id="GO:0005524">
    <property type="term" value="F:ATP binding"/>
    <property type="evidence" value="ECO:0007669"/>
    <property type="project" value="UniProtKB-KW"/>
</dbReference>
<feature type="domain" description="Type II secretion system protein GspE N-terminal" evidence="5">
    <location>
        <begin position="218"/>
        <end position="307"/>
    </location>
</feature>
<dbReference type="Pfam" id="PF00437">
    <property type="entry name" value="T2SSE"/>
    <property type="match status" value="1"/>
</dbReference>
<dbReference type="InterPro" id="IPR007831">
    <property type="entry name" value="T2SS_GspE_N"/>
</dbReference>
<evidence type="ECO:0000256" key="2">
    <source>
        <dbReference type="ARBA" id="ARBA00022741"/>
    </source>
</evidence>
<evidence type="ECO:0000313" key="7">
    <source>
        <dbReference type="Proteomes" id="UP000318296"/>
    </source>
</evidence>
<name>A0A554LD51_9BACT</name>
<evidence type="ECO:0000256" key="3">
    <source>
        <dbReference type="ARBA" id="ARBA00022840"/>
    </source>
</evidence>
<dbReference type="SUPFAM" id="SSF160246">
    <property type="entry name" value="EspE N-terminal domain-like"/>
    <property type="match status" value="2"/>
</dbReference>
<dbReference type="PANTHER" id="PTHR30258">
    <property type="entry name" value="TYPE II SECRETION SYSTEM PROTEIN GSPE-RELATED"/>
    <property type="match status" value="1"/>
</dbReference>
<dbReference type="InterPro" id="IPR027417">
    <property type="entry name" value="P-loop_NTPase"/>
</dbReference>
<dbReference type="Gene3D" id="3.30.450.90">
    <property type="match status" value="1"/>
</dbReference>
<feature type="domain" description="Bacterial type II secretion system protein E" evidence="4">
    <location>
        <begin position="350"/>
        <end position="516"/>
    </location>
</feature>